<dbReference type="Pfam" id="PF20253">
    <property type="entry name" value="DUF6604"/>
    <property type="match status" value="1"/>
</dbReference>
<protein>
    <recommendedName>
        <fullName evidence="2">DUF6604 domain-containing protein</fullName>
    </recommendedName>
</protein>
<name>A0AA37LKE0_9PEZI</name>
<evidence type="ECO:0000259" key="2">
    <source>
        <dbReference type="Pfam" id="PF20253"/>
    </source>
</evidence>
<feature type="compositionally biased region" description="Polar residues" evidence="1">
    <location>
        <begin position="161"/>
        <end position="171"/>
    </location>
</feature>
<feature type="domain" description="DUF6604" evidence="2">
    <location>
        <begin position="15"/>
        <end position="245"/>
    </location>
</feature>
<dbReference type="PANTHER" id="PTHR38795">
    <property type="entry name" value="DUF6604 DOMAIN-CONTAINING PROTEIN"/>
    <property type="match status" value="1"/>
</dbReference>
<evidence type="ECO:0000256" key="1">
    <source>
        <dbReference type="SAM" id="MobiDB-lite"/>
    </source>
</evidence>
<reference evidence="3 4" key="1">
    <citation type="submission" date="2022-03" db="EMBL/GenBank/DDBJ databases">
        <title>Genome data of Colletotrichum spp.</title>
        <authorList>
            <person name="Utami Y.D."/>
            <person name="Hiruma K."/>
        </authorList>
    </citation>
    <scope>NUCLEOTIDE SEQUENCE [LARGE SCALE GENOMIC DNA]</scope>
    <source>
        <strain evidence="3 4">MAFF 239500</strain>
    </source>
</reference>
<dbReference type="GeneID" id="73326880"/>
<sequence length="375" mass="41122">MASPAQSLTSLYGSYKESTKYALSWIWISCASHASDAAFASFKTTEDIIHAARSIRRQGTEVPQSVVSALIDAIKKRTQVLDIYRDLGASAEIEQDAVADFKHEIFIKRLVDVLQVLLPLRAKQPAGAQGQEEAWPTATLNRFAALNHLDDATAVDVGVEQQPTAASSTPVNAGKPAEKDNPYEKPASSSELLLKHSDLGEWIELTYFVYEWDSICAYINEVWVDVAEGRVPILMAVWLSNLALQRSGVLFDCKLDGTGIDELISKWKKHYLEAKGINPRFSSSKGDLLLHQGTGRFAHGVGLSHPHGMLERCRGHEDFCVLSPAPASDKTRDTSSGGPWGPSLARFSLETLRWTMSSSTLCRKACANFSAPSEE</sequence>
<dbReference type="RefSeq" id="XP_049128247.1">
    <property type="nucleotide sequence ID" value="XM_049272290.1"/>
</dbReference>
<keyword evidence="4" id="KW-1185">Reference proteome</keyword>
<dbReference type="EMBL" id="BQXU01000014">
    <property type="protein sequence ID" value="GKT45897.1"/>
    <property type="molecule type" value="Genomic_DNA"/>
</dbReference>
<feature type="region of interest" description="Disordered" evidence="1">
    <location>
        <begin position="159"/>
        <end position="186"/>
    </location>
</feature>
<dbReference type="PANTHER" id="PTHR38795:SF1">
    <property type="entry name" value="DUF6604 DOMAIN-CONTAINING PROTEIN"/>
    <property type="match status" value="1"/>
</dbReference>
<evidence type="ECO:0000313" key="4">
    <source>
        <dbReference type="Proteomes" id="UP001055115"/>
    </source>
</evidence>
<comment type="caution">
    <text evidence="3">The sequence shown here is derived from an EMBL/GenBank/DDBJ whole genome shotgun (WGS) entry which is preliminary data.</text>
</comment>
<accession>A0AA37LKE0</accession>
<evidence type="ECO:0000313" key="3">
    <source>
        <dbReference type="EMBL" id="GKT45897.1"/>
    </source>
</evidence>
<gene>
    <name evidence="3" type="ORF">ColSpa_06078</name>
</gene>
<organism evidence="3 4">
    <name type="scientific">Colletotrichum spaethianum</name>
    <dbReference type="NCBI Taxonomy" id="700344"/>
    <lineage>
        <taxon>Eukaryota</taxon>
        <taxon>Fungi</taxon>
        <taxon>Dikarya</taxon>
        <taxon>Ascomycota</taxon>
        <taxon>Pezizomycotina</taxon>
        <taxon>Sordariomycetes</taxon>
        <taxon>Hypocreomycetidae</taxon>
        <taxon>Glomerellales</taxon>
        <taxon>Glomerellaceae</taxon>
        <taxon>Colletotrichum</taxon>
        <taxon>Colletotrichum spaethianum species complex</taxon>
    </lineage>
</organism>
<dbReference type="Proteomes" id="UP001055115">
    <property type="component" value="Unassembled WGS sequence"/>
</dbReference>
<dbReference type="InterPro" id="IPR046539">
    <property type="entry name" value="DUF6604"/>
</dbReference>
<dbReference type="AlphaFoldDB" id="A0AA37LKE0"/>
<proteinExistence type="predicted"/>